<dbReference type="CDD" id="cd16018">
    <property type="entry name" value="Enpp"/>
    <property type="match status" value="1"/>
</dbReference>
<dbReference type="PROSITE" id="PS51257">
    <property type="entry name" value="PROKAR_LIPOPROTEIN"/>
    <property type="match status" value="1"/>
</dbReference>
<protein>
    <submittedName>
        <fullName evidence="1">Ectonucleotide pyrophosphatase/phosphodiesterase</fullName>
    </submittedName>
</protein>
<dbReference type="AlphaFoldDB" id="A0A9X2RGL3"/>
<dbReference type="PANTHER" id="PTHR10151:SF120">
    <property type="entry name" value="BIS(5'-ADENOSYL)-TRIPHOSPHATASE"/>
    <property type="match status" value="1"/>
</dbReference>
<evidence type="ECO:0000313" key="1">
    <source>
        <dbReference type="EMBL" id="MCP9291029.1"/>
    </source>
</evidence>
<dbReference type="RefSeq" id="WP_255133616.1">
    <property type="nucleotide sequence ID" value="NZ_JANDBC010000001.1"/>
</dbReference>
<comment type="caution">
    <text evidence="1">The sequence shown here is derived from an EMBL/GenBank/DDBJ whole genome shotgun (WGS) entry which is preliminary data.</text>
</comment>
<dbReference type="Gene3D" id="3.30.1360.180">
    <property type="match status" value="1"/>
</dbReference>
<evidence type="ECO:0000313" key="2">
    <source>
        <dbReference type="Proteomes" id="UP001139125"/>
    </source>
</evidence>
<dbReference type="Gene3D" id="3.40.720.10">
    <property type="entry name" value="Alkaline Phosphatase, subunit A"/>
    <property type="match status" value="1"/>
</dbReference>
<dbReference type="PANTHER" id="PTHR10151">
    <property type="entry name" value="ECTONUCLEOTIDE PYROPHOSPHATASE/PHOSPHODIESTERASE"/>
    <property type="match status" value="1"/>
</dbReference>
<organism evidence="1 2">
    <name type="scientific">Gracilimonas sediminicola</name>
    <dbReference type="NCBI Taxonomy" id="2952158"/>
    <lineage>
        <taxon>Bacteria</taxon>
        <taxon>Pseudomonadati</taxon>
        <taxon>Balneolota</taxon>
        <taxon>Balneolia</taxon>
        <taxon>Balneolales</taxon>
        <taxon>Balneolaceae</taxon>
        <taxon>Gracilimonas</taxon>
    </lineage>
</organism>
<reference evidence="1" key="1">
    <citation type="submission" date="2022-06" db="EMBL/GenBank/DDBJ databases">
        <title>Gracilimonas sp. CAU 1638 isolated from sea sediment.</title>
        <authorList>
            <person name="Kim W."/>
        </authorList>
    </citation>
    <scope>NUCLEOTIDE SEQUENCE</scope>
    <source>
        <strain evidence="1">CAU 1638</strain>
    </source>
</reference>
<dbReference type="InterPro" id="IPR002591">
    <property type="entry name" value="Phosphodiest/P_Trfase"/>
</dbReference>
<keyword evidence="2" id="KW-1185">Reference proteome</keyword>
<dbReference type="InterPro" id="IPR017850">
    <property type="entry name" value="Alkaline_phosphatase_core_sf"/>
</dbReference>
<dbReference type="SUPFAM" id="SSF53649">
    <property type="entry name" value="Alkaline phosphatase-like"/>
    <property type="match status" value="1"/>
</dbReference>
<dbReference type="GO" id="GO:0016787">
    <property type="term" value="F:hydrolase activity"/>
    <property type="evidence" value="ECO:0007669"/>
    <property type="project" value="UniProtKB-ARBA"/>
</dbReference>
<dbReference type="Proteomes" id="UP001139125">
    <property type="component" value="Unassembled WGS sequence"/>
</dbReference>
<gene>
    <name evidence="1" type="ORF">NM125_05495</name>
</gene>
<sequence>MKKILVCALISMSLMGCIEEEKSRDTKVLLVSFDGFRHDYLSKTDTPNFDKLVETGVLSEGLIPIFPSKTFPNYYAMATGLHPENNGFIANNMYDPEMDARFTISNRDAVENPDWYEGEPIWNTVEKAGKKSGTMFWVGSETPIQDMRPTHWKRYNESMPDSARIDTVVKWLSYGNEKEVDFATLYFSFVDARGHRFGPNSPEVVEAIERADNLVGYLVESINQKELSGKTNLMIVSDHGMAEISRDRVVILNEMINPDNLEVISYSPAMMANAKAGKLNEVYLALKANEEHFKVYKKEDIPERYHLKNHRRVPELLLVADVGYTITTREFFEERENYPSGGNHGFDNQAKEMHALFVANGPDFRKGYTAKPFKNVHLYSLMAHLLEITPAQNDGSLDSVSVLLK</sequence>
<dbReference type="Pfam" id="PF01663">
    <property type="entry name" value="Phosphodiest"/>
    <property type="match status" value="1"/>
</dbReference>
<accession>A0A9X2RGL3</accession>
<name>A0A9X2RGL3_9BACT</name>
<proteinExistence type="predicted"/>
<dbReference type="EMBL" id="JANDBC010000001">
    <property type="protein sequence ID" value="MCP9291029.1"/>
    <property type="molecule type" value="Genomic_DNA"/>
</dbReference>